<name>A0A9Q9DVQ6_CURCL</name>
<keyword evidence="3" id="KW-1185">Reference proteome</keyword>
<dbReference type="PANTHER" id="PTHR12303">
    <property type="entry name" value="CARNOSINE N-METHYLTRANSFERASE"/>
    <property type="match status" value="1"/>
</dbReference>
<evidence type="ECO:0008006" key="4">
    <source>
        <dbReference type="Google" id="ProtNLM"/>
    </source>
</evidence>
<gene>
    <name evidence="2" type="ORF">yc1106_06945</name>
</gene>
<dbReference type="OrthoDB" id="978at2759"/>
<organism evidence="2 3">
    <name type="scientific">Curvularia clavata</name>
    <dbReference type="NCBI Taxonomy" id="95742"/>
    <lineage>
        <taxon>Eukaryota</taxon>
        <taxon>Fungi</taxon>
        <taxon>Dikarya</taxon>
        <taxon>Ascomycota</taxon>
        <taxon>Pezizomycotina</taxon>
        <taxon>Dothideomycetes</taxon>
        <taxon>Pleosporomycetidae</taxon>
        <taxon>Pleosporales</taxon>
        <taxon>Pleosporineae</taxon>
        <taxon>Pleosporaceae</taxon>
        <taxon>Curvularia</taxon>
    </lineage>
</organism>
<dbReference type="VEuPathDB" id="FungiDB:yc1106_06945"/>
<dbReference type="GO" id="GO:0008757">
    <property type="term" value="F:S-adenosylmethionine-dependent methyltransferase activity"/>
    <property type="evidence" value="ECO:0007669"/>
    <property type="project" value="InterPro"/>
</dbReference>
<sequence length="460" mass="52084">MPSRGSPLADNKVLALKMRSSLLLVLAGVTSASLGAAEASSQAAQVPQPTDIPIPEMDMIKGALGYAQAAQDTLNMGAMPPSNTLPSPRHRQEKAHLMKRMDRKSGKWTTNHPRYRLLEALWAYTRHRERHMAELDRWRSLYKSTLESVVSYKKRLDEIEELIYTNAAICQSMVRHAMQFYNIDQKELDDHMTRAEKDGRQADRFAVAQTLKHYVRDWADEGAKERNEAFPCILSLLESIKSESSEETKLKVLLPGSGMGRLGHDVAKLGGFEVTLNEWSMYMNVGYRYMDSQTAVNNLTFHPFIDAMSHHATREDMLRAVSAPNIHPHPDVLLVEGDFNTVFVDQTAHFDIIVTHFFIDTARNLMAYFDTISRVLKPGGRWINFGPLLYGTGPFVQLSLDEIVAVVEEMGFVFEDIGEECGELTFEGGKVRSKEAEYGFNIRALTRYAYLAQVWMVRKT</sequence>
<accession>A0A9Q9DVQ6</accession>
<dbReference type="Pfam" id="PF07942">
    <property type="entry name" value="CARME"/>
    <property type="match status" value="1"/>
</dbReference>
<dbReference type="PANTHER" id="PTHR12303:SF13">
    <property type="match status" value="1"/>
</dbReference>
<reference evidence="2" key="1">
    <citation type="submission" date="2021-12" db="EMBL/GenBank/DDBJ databases">
        <title>Curvularia clavata genome.</title>
        <authorList>
            <person name="Cao Y."/>
        </authorList>
    </citation>
    <scope>NUCLEOTIDE SEQUENCE</scope>
    <source>
        <strain evidence="2">Yc1106</strain>
    </source>
</reference>
<proteinExistence type="predicted"/>
<dbReference type="AlphaFoldDB" id="A0A9Q9DVQ6"/>
<dbReference type="EMBL" id="CP089278">
    <property type="protein sequence ID" value="USP79671.1"/>
    <property type="molecule type" value="Genomic_DNA"/>
</dbReference>
<feature type="chain" id="PRO_5040219552" description="N2227-like protein" evidence="1">
    <location>
        <begin position="33"/>
        <end position="460"/>
    </location>
</feature>
<dbReference type="SMART" id="SM01296">
    <property type="entry name" value="N2227"/>
    <property type="match status" value="1"/>
</dbReference>
<dbReference type="Gene3D" id="3.40.50.150">
    <property type="entry name" value="Vaccinia Virus protein VP39"/>
    <property type="match status" value="1"/>
</dbReference>
<feature type="signal peptide" evidence="1">
    <location>
        <begin position="1"/>
        <end position="32"/>
    </location>
</feature>
<evidence type="ECO:0000256" key="1">
    <source>
        <dbReference type="SAM" id="SignalP"/>
    </source>
</evidence>
<evidence type="ECO:0000313" key="2">
    <source>
        <dbReference type="EMBL" id="USP79671.1"/>
    </source>
</evidence>
<dbReference type="SUPFAM" id="SSF53335">
    <property type="entry name" value="S-adenosyl-L-methionine-dependent methyltransferases"/>
    <property type="match status" value="1"/>
</dbReference>
<protein>
    <recommendedName>
        <fullName evidence="4">N2227-like protein</fullName>
    </recommendedName>
</protein>
<dbReference type="CDD" id="cd02440">
    <property type="entry name" value="AdoMet_MTases"/>
    <property type="match status" value="1"/>
</dbReference>
<keyword evidence="1" id="KW-0732">Signal</keyword>
<evidence type="ECO:0000313" key="3">
    <source>
        <dbReference type="Proteomes" id="UP001056012"/>
    </source>
</evidence>
<dbReference type="Proteomes" id="UP001056012">
    <property type="component" value="Chromosome 5"/>
</dbReference>
<dbReference type="InterPro" id="IPR012901">
    <property type="entry name" value="CARME"/>
</dbReference>
<dbReference type="InterPro" id="IPR029063">
    <property type="entry name" value="SAM-dependent_MTases_sf"/>
</dbReference>